<dbReference type="EMBL" id="JBHUNE010000006">
    <property type="protein sequence ID" value="MFD2758071.1"/>
    <property type="molecule type" value="Genomic_DNA"/>
</dbReference>
<comment type="caution">
    <text evidence="2">The sequence shown here is derived from an EMBL/GenBank/DDBJ whole genome shotgun (WGS) entry which is preliminary data.</text>
</comment>
<dbReference type="InterPro" id="IPR005025">
    <property type="entry name" value="FMN_Rdtase-like_dom"/>
</dbReference>
<evidence type="ECO:0000259" key="1">
    <source>
        <dbReference type="Pfam" id="PF03358"/>
    </source>
</evidence>
<dbReference type="InterPro" id="IPR050712">
    <property type="entry name" value="NAD(P)H-dep_reductase"/>
</dbReference>
<accession>A0ABW5UWK7</accession>
<dbReference type="Gene3D" id="3.40.50.360">
    <property type="match status" value="1"/>
</dbReference>
<dbReference type="PANTHER" id="PTHR30543:SF21">
    <property type="entry name" value="NAD(P)H-DEPENDENT FMN REDUCTASE LOT6"/>
    <property type="match status" value="1"/>
</dbReference>
<dbReference type="Pfam" id="PF03358">
    <property type="entry name" value="FMN_red"/>
    <property type="match status" value="1"/>
</dbReference>
<evidence type="ECO:0000313" key="2">
    <source>
        <dbReference type="EMBL" id="MFD2758071.1"/>
    </source>
</evidence>
<evidence type="ECO:0000313" key="3">
    <source>
        <dbReference type="Proteomes" id="UP001597492"/>
    </source>
</evidence>
<keyword evidence="2" id="KW-0560">Oxidoreductase</keyword>
<proteinExistence type="predicted"/>
<dbReference type="InterPro" id="IPR029039">
    <property type="entry name" value="Flavoprotein-like_sf"/>
</dbReference>
<dbReference type="GO" id="GO:0016491">
    <property type="term" value="F:oxidoreductase activity"/>
    <property type="evidence" value="ECO:0007669"/>
    <property type="project" value="UniProtKB-KW"/>
</dbReference>
<organism evidence="2 3">
    <name type="scientific">Gulosibacter faecalis</name>
    <dbReference type="NCBI Taxonomy" id="272240"/>
    <lineage>
        <taxon>Bacteria</taxon>
        <taxon>Bacillati</taxon>
        <taxon>Actinomycetota</taxon>
        <taxon>Actinomycetes</taxon>
        <taxon>Micrococcales</taxon>
        <taxon>Microbacteriaceae</taxon>
        <taxon>Gulosibacter</taxon>
    </lineage>
</organism>
<name>A0ABW5UWK7_9MICO</name>
<feature type="domain" description="NADPH-dependent FMN reductase-like" evidence="1">
    <location>
        <begin position="1"/>
        <end position="153"/>
    </location>
</feature>
<dbReference type="PANTHER" id="PTHR30543">
    <property type="entry name" value="CHROMATE REDUCTASE"/>
    <property type="match status" value="1"/>
</dbReference>
<protein>
    <submittedName>
        <fullName evidence="2">NADPH-dependent FMN reductase</fullName>
        <ecNumber evidence="2">1.-.-.-</ecNumber>
    </submittedName>
</protein>
<dbReference type="Proteomes" id="UP001597492">
    <property type="component" value="Unassembled WGS sequence"/>
</dbReference>
<reference evidence="3" key="1">
    <citation type="journal article" date="2019" name="Int. J. Syst. Evol. Microbiol.">
        <title>The Global Catalogue of Microorganisms (GCM) 10K type strain sequencing project: providing services to taxonomists for standard genome sequencing and annotation.</title>
        <authorList>
            <consortium name="The Broad Institute Genomics Platform"/>
            <consortium name="The Broad Institute Genome Sequencing Center for Infectious Disease"/>
            <person name="Wu L."/>
            <person name="Ma J."/>
        </authorList>
    </citation>
    <scope>NUCLEOTIDE SEQUENCE [LARGE SCALE GENOMIC DNA]</scope>
    <source>
        <strain evidence="3">TISTR 1514</strain>
    </source>
</reference>
<gene>
    <name evidence="2" type="ORF">ACFSW7_06745</name>
</gene>
<keyword evidence="3" id="KW-1185">Reference proteome</keyword>
<dbReference type="EC" id="1.-.-.-" evidence="2"/>
<sequence length="186" mass="20370">MRVGIVVGSIREGRKGRHVGDWALTHARAWAEANDADVQFELIDLKDFDLPLLTAAVVPGAANRKYDDERVRNWSAAIDACDAYVFVTPEYNHGVPGAFKNAVDSLGPEWSGKTVAFVSYGADSGVRAVEQWRQIMGNFQMFVVRAQVSCSTFAEFTDGEFTPTERRAGSLGDLLTQLVAATRKLA</sequence>
<dbReference type="SUPFAM" id="SSF52218">
    <property type="entry name" value="Flavoproteins"/>
    <property type="match status" value="1"/>
</dbReference>
<dbReference type="RefSeq" id="WP_019618525.1">
    <property type="nucleotide sequence ID" value="NZ_JBHUNE010000006.1"/>
</dbReference>